<reference evidence="3 4" key="1">
    <citation type="journal article" date="2016" name="Mol. Biol. Evol.">
        <title>Comparative Genomics of Early-Diverging Mushroom-Forming Fungi Provides Insights into the Origins of Lignocellulose Decay Capabilities.</title>
        <authorList>
            <person name="Nagy L.G."/>
            <person name="Riley R."/>
            <person name="Tritt A."/>
            <person name="Adam C."/>
            <person name="Daum C."/>
            <person name="Floudas D."/>
            <person name="Sun H."/>
            <person name="Yadav J.S."/>
            <person name="Pangilinan J."/>
            <person name="Larsson K.H."/>
            <person name="Matsuura K."/>
            <person name="Barry K."/>
            <person name="Labutti K."/>
            <person name="Kuo R."/>
            <person name="Ohm R.A."/>
            <person name="Bhattacharya S.S."/>
            <person name="Shirouzu T."/>
            <person name="Yoshinaga Y."/>
            <person name="Martin F.M."/>
            <person name="Grigoriev I.V."/>
            <person name="Hibbett D.S."/>
        </authorList>
    </citation>
    <scope>NUCLEOTIDE SEQUENCE [LARGE SCALE GENOMIC DNA]</scope>
    <source>
        <strain evidence="3 4">HHB12029</strain>
    </source>
</reference>
<organism evidence="3 4">
    <name type="scientific">Exidia glandulosa HHB12029</name>
    <dbReference type="NCBI Taxonomy" id="1314781"/>
    <lineage>
        <taxon>Eukaryota</taxon>
        <taxon>Fungi</taxon>
        <taxon>Dikarya</taxon>
        <taxon>Basidiomycota</taxon>
        <taxon>Agaricomycotina</taxon>
        <taxon>Agaricomycetes</taxon>
        <taxon>Auriculariales</taxon>
        <taxon>Exidiaceae</taxon>
        <taxon>Exidia</taxon>
    </lineage>
</organism>
<feature type="region of interest" description="Disordered" evidence="1">
    <location>
        <begin position="317"/>
        <end position="360"/>
    </location>
</feature>
<dbReference type="STRING" id="1314781.A0A165QAF3"/>
<keyword evidence="2" id="KW-0472">Membrane</keyword>
<evidence type="ECO:0000256" key="1">
    <source>
        <dbReference type="SAM" id="MobiDB-lite"/>
    </source>
</evidence>
<gene>
    <name evidence="3" type="ORF">EXIGLDRAFT_600694</name>
</gene>
<keyword evidence="2" id="KW-1133">Transmembrane helix</keyword>
<feature type="transmembrane region" description="Helical" evidence="2">
    <location>
        <begin position="273"/>
        <end position="295"/>
    </location>
</feature>
<dbReference type="InParanoid" id="A0A165QAF3"/>
<sequence length="385" mass="39544">MSPILPNIAIFQTLLPRKGGGGGGRGGGGGGRSSSGGGKSSSGGSSGARTSVSQSGRSSSTFSKGGGNPTTVSSGPFTGREVGGGTRDQVYGTSTYGSGYPYGVSSADTVAGRPFPFGYWPLFLAPVHLGTSTHFDEQYGPANNASRPGGVMTTAQVTSTSAPETYHIVGDQESVTGVLSALESQCGVTAASVVPYNATTTGDSADVVQYYRASSFALALDSYNNTSTNSSSSSPSPLPTTIDMKFLTCLNTTIAAAVPILDPPKPRLTTTQITWIVLGSIEAILILLVIISCCCGPTRKSRSSSYVATKRSPPAFVLSPPSSGPPPASPCMPLKMTQFGNSSSTLVPPSPSSPRSPKHLPLYFAASKESCSYYPHFKEQPHLSP</sequence>
<evidence type="ECO:0000313" key="4">
    <source>
        <dbReference type="Proteomes" id="UP000077266"/>
    </source>
</evidence>
<feature type="compositionally biased region" description="Low complexity" evidence="1">
    <location>
        <begin position="51"/>
        <end position="63"/>
    </location>
</feature>
<keyword evidence="2" id="KW-0812">Transmembrane</keyword>
<dbReference type="EMBL" id="KV425884">
    <property type="protein sequence ID" value="KZW03322.1"/>
    <property type="molecule type" value="Genomic_DNA"/>
</dbReference>
<dbReference type="OrthoDB" id="3365917at2759"/>
<protein>
    <submittedName>
        <fullName evidence="3">Uncharacterized protein</fullName>
    </submittedName>
</protein>
<evidence type="ECO:0000313" key="3">
    <source>
        <dbReference type="EMBL" id="KZW03322.1"/>
    </source>
</evidence>
<accession>A0A165QAF3</accession>
<feature type="region of interest" description="Disordered" evidence="1">
    <location>
        <begin position="15"/>
        <end position="90"/>
    </location>
</feature>
<name>A0A165QAF3_EXIGL</name>
<dbReference type="Proteomes" id="UP000077266">
    <property type="component" value="Unassembled WGS sequence"/>
</dbReference>
<proteinExistence type="predicted"/>
<evidence type="ECO:0000256" key="2">
    <source>
        <dbReference type="SAM" id="Phobius"/>
    </source>
</evidence>
<keyword evidence="4" id="KW-1185">Reference proteome</keyword>
<dbReference type="AlphaFoldDB" id="A0A165QAF3"/>
<feature type="compositionally biased region" description="Gly residues" evidence="1">
    <location>
        <begin position="18"/>
        <end position="46"/>
    </location>
</feature>